<protein>
    <submittedName>
        <fullName evidence="1">DivIVA domain-containing protein</fullName>
    </submittedName>
</protein>
<dbReference type="Proteomes" id="UP001596039">
    <property type="component" value="Unassembled WGS sequence"/>
</dbReference>
<sequence length="183" mass="20584">MSSTFPHTRKSRLGYDVDEVEEFLEDARRAYTAERSDATLVSADTIRDTAFTMRKGGYSPTHVDAALERLEDAFAARERDRALAQAGDQVWYAQARSGAQAVLDRIVRPRGKRFRRVSIFTVGYSVREVDALTDRVAQYFQSGKPLSIDDVRTSAFRGQRGGYLEAQVDILLDAVTRVMLAVR</sequence>
<evidence type="ECO:0000313" key="2">
    <source>
        <dbReference type="Proteomes" id="UP001596039"/>
    </source>
</evidence>
<keyword evidence="2" id="KW-1185">Reference proteome</keyword>
<reference evidence="2" key="1">
    <citation type="journal article" date="2019" name="Int. J. Syst. Evol. Microbiol.">
        <title>The Global Catalogue of Microorganisms (GCM) 10K type strain sequencing project: providing services to taxonomists for standard genome sequencing and annotation.</title>
        <authorList>
            <consortium name="The Broad Institute Genomics Platform"/>
            <consortium name="The Broad Institute Genome Sequencing Center for Infectious Disease"/>
            <person name="Wu L."/>
            <person name="Ma J."/>
        </authorList>
    </citation>
    <scope>NUCLEOTIDE SEQUENCE [LARGE SCALE GENOMIC DNA]</scope>
    <source>
        <strain evidence="2">CGMCC 4.6997</strain>
    </source>
</reference>
<dbReference type="InterPro" id="IPR019932">
    <property type="entry name" value="CHP03543"/>
</dbReference>
<dbReference type="NCBIfam" id="TIGR03543">
    <property type="entry name" value="divI1A_rptt_fam"/>
    <property type="match status" value="1"/>
</dbReference>
<dbReference type="RefSeq" id="WP_386741334.1">
    <property type="nucleotide sequence ID" value="NZ_JBHSMG010000006.1"/>
</dbReference>
<accession>A0ABW0NVL4</accession>
<evidence type="ECO:0000313" key="1">
    <source>
        <dbReference type="EMBL" id="MFC5503599.1"/>
    </source>
</evidence>
<gene>
    <name evidence="1" type="ORF">ACFPJ4_15240</name>
</gene>
<organism evidence="1 2">
    <name type="scientific">Lysinimonas soli</name>
    <dbReference type="NCBI Taxonomy" id="1074233"/>
    <lineage>
        <taxon>Bacteria</taxon>
        <taxon>Bacillati</taxon>
        <taxon>Actinomycetota</taxon>
        <taxon>Actinomycetes</taxon>
        <taxon>Micrococcales</taxon>
        <taxon>Microbacteriaceae</taxon>
        <taxon>Lysinimonas</taxon>
    </lineage>
</organism>
<comment type="caution">
    <text evidence="1">The sequence shown here is derived from an EMBL/GenBank/DDBJ whole genome shotgun (WGS) entry which is preliminary data.</text>
</comment>
<dbReference type="EMBL" id="JBHSMG010000006">
    <property type="protein sequence ID" value="MFC5503599.1"/>
    <property type="molecule type" value="Genomic_DNA"/>
</dbReference>
<dbReference type="NCBIfam" id="TIGR03544">
    <property type="entry name" value="DivI1A_domain"/>
    <property type="match status" value="1"/>
</dbReference>
<dbReference type="InterPro" id="IPR019933">
    <property type="entry name" value="DivIVA_domain"/>
</dbReference>
<name>A0ABW0NVL4_9MICO</name>
<proteinExistence type="predicted"/>